<sequence>MPRPACAPNCSSLSRYRPPNPQPVQGPAVCVDTDEMTDLTALTGERMQQGIECHVKFRVE</sequence>
<feature type="region of interest" description="Disordered" evidence="1">
    <location>
        <begin position="1"/>
        <end position="29"/>
    </location>
</feature>
<name>A0A6I6E5H6_THETI</name>
<dbReference type="KEGG" id="ttp:E6P07_01080"/>
<evidence type="ECO:0000256" key="1">
    <source>
        <dbReference type="SAM" id="MobiDB-lite"/>
    </source>
</evidence>
<dbReference type="AlphaFoldDB" id="A0A6I6E5H6"/>
<evidence type="ECO:0000313" key="2">
    <source>
        <dbReference type="EMBL" id="QGU31708.1"/>
    </source>
</evidence>
<dbReference type="RefSeq" id="WP_153973907.1">
    <property type="nucleotide sequence ID" value="NZ_CP039268.1"/>
</dbReference>
<accession>A0A6I6E5H6</accession>
<proteinExistence type="predicted"/>
<evidence type="ECO:0000313" key="3">
    <source>
        <dbReference type="Proteomes" id="UP000426424"/>
    </source>
</evidence>
<dbReference type="Proteomes" id="UP000426424">
    <property type="component" value="Chromosome"/>
</dbReference>
<gene>
    <name evidence="2" type="ORF">E6P07_01080</name>
</gene>
<dbReference type="EMBL" id="CP039268">
    <property type="protein sequence ID" value="QGU31708.1"/>
    <property type="molecule type" value="Genomic_DNA"/>
</dbReference>
<reference evidence="2 3" key="1">
    <citation type="submission" date="2019-12" db="EMBL/GenBank/DDBJ databases">
        <title>The complete genome of the thermophilic, anoxygenic phototrophic gammaproteobacterium Thermochromatium tepidum.</title>
        <authorList>
            <person name="Sattley W.M."/>
            <person name="Swingley W.D."/>
            <person name="Burchell B.M."/>
            <person name="Gurbani S.A."/>
            <person name="Kujawa C.M."/>
            <person name="Nuccio D.A."/>
            <person name="Schladweiler J."/>
            <person name="Shaffer K.N."/>
            <person name="Stokes L.M."/>
            <person name="Touchman J.W."/>
            <person name="Blankenship R.E."/>
            <person name="Madigan M.T."/>
        </authorList>
    </citation>
    <scope>NUCLEOTIDE SEQUENCE [LARGE SCALE GENOMIC DNA]</scope>
    <source>
        <strain evidence="2 3">ATCC 43061</strain>
    </source>
</reference>
<organism evidence="2 3">
    <name type="scientific">Thermochromatium tepidum ATCC 43061</name>
    <dbReference type="NCBI Taxonomy" id="316276"/>
    <lineage>
        <taxon>Bacteria</taxon>
        <taxon>Pseudomonadati</taxon>
        <taxon>Pseudomonadota</taxon>
        <taxon>Gammaproteobacteria</taxon>
        <taxon>Chromatiales</taxon>
        <taxon>Chromatiaceae</taxon>
        <taxon>Thermochromatium</taxon>
    </lineage>
</organism>
<keyword evidence="3" id="KW-1185">Reference proteome</keyword>
<protein>
    <submittedName>
        <fullName evidence="2">Uncharacterized protein</fullName>
    </submittedName>
</protein>